<accession>V4M0A9</accession>
<dbReference type="InterPro" id="IPR036875">
    <property type="entry name" value="Znf_CCHC_sf"/>
</dbReference>
<feature type="compositionally biased region" description="Basic residues" evidence="2">
    <location>
        <begin position="318"/>
        <end position="328"/>
    </location>
</feature>
<dbReference type="InterPro" id="IPR040256">
    <property type="entry name" value="At4g02000-like"/>
</dbReference>
<feature type="domain" description="CCHC-type" evidence="3">
    <location>
        <begin position="231"/>
        <end position="246"/>
    </location>
</feature>
<dbReference type="AlphaFoldDB" id="V4M0A9"/>
<evidence type="ECO:0000256" key="1">
    <source>
        <dbReference type="PROSITE-ProRule" id="PRU00047"/>
    </source>
</evidence>
<protein>
    <recommendedName>
        <fullName evidence="3">CCHC-type domain-containing protein</fullName>
    </recommendedName>
</protein>
<feature type="non-terminal residue" evidence="4">
    <location>
        <position position="1"/>
    </location>
</feature>
<dbReference type="InterPro" id="IPR001878">
    <property type="entry name" value="Znf_CCHC"/>
</dbReference>
<proteinExistence type="predicted"/>
<keyword evidence="5" id="KW-1185">Reference proteome</keyword>
<dbReference type="SUPFAM" id="SSF57756">
    <property type="entry name" value="Retrovirus zinc finger-like domains"/>
    <property type="match status" value="1"/>
</dbReference>
<evidence type="ECO:0000313" key="5">
    <source>
        <dbReference type="Proteomes" id="UP000030689"/>
    </source>
</evidence>
<dbReference type="OMA" id="LWINANM"/>
<dbReference type="eggNOG" id="KOG1075">
    <property type="taxonomic scope" value="Eukaryota"/>
</dbReference>
<keyword evidence="1" id="KW-0863">Zinc-finger</keyword>
<name>V4M0A9_EUTSA</name>
<keyword evidence="1" id="KW-0862">Zinc</keyword>
<dbReference type="PANTHER" id="PTHR31286:SF181">
    <property type="entry name" value="ZINC KNUCKLE (CCHC-TYPE) FAMILY PROTEIN"/>
    <property type="match status" value="1"/>
</dbReference>
<gene>
    <name evidence="4" type="ORF">EUTSA_v10027423mg</name>
</gene>
<dbReference type="PROSITE" id="PS50158">
    <property type="entry name" value="ZF_CCHC"/>
    <property type="match status" value="1"/>
</dbReference>
<dbReference type="Proteomes" id="UP000030689">
    <property type="component" value="Unassembled WGS sequence"/>
</dbReference>
<dbReference type="KEGG" id="eus:EUTSA_v10027423mg"/>
<feature type="non-terminal residue" evidence="4">
    <location>
        <position position="336"/>
    </location>
</feature>
<reference evidence="4 5" key="1">
    <citation type="journal article" date="2013" name="Front. Plant Sci.">
        <title>The Reference Genome of the Halophytic Plant Eutrema salsugineum.</title>
        <authorList>
            <person name="Yang R."/>
            <person name="Jarvis D.E."/>
            <person name="Chen H."/>
            <person name="Beilstein M.A."/>
            <person name="Grimwood J."/>
            <person name="Jenkins J."/>
            <person name="Shu S."/>
            <person name="Prochnik S."/>
            <person name="Xin M."/>
            <person name="Ma C."/>
            <person name="Schmutz J."/>
            <person name="Wing R.A."/>
            <person name="Mitchell-Olds T."/>
            <person name="Schumaker K.S."/>
            <person name="Wang X."/>
        </authorList>
    </citation>
    <scope>NUCLEOTIDE SEQUENCE [LARGE SCALE GENOMIC DNA]</scope>
</reference>
<evidence type="ECO:0000259" key="3">
    <source>
        <dbReference type="PROSITE" id="PS50158"/>
    </source>
</evidence>
<dbReference type="Pfam" id="PF14111">
    <property type="entry name" value="DUF4283"/>
    <property type="match status" value="1"/>
</dbReference>
<evidence type="ECO:0000256" key="2">
    <source>
        <dbReference type="SAM" id="MobiDB-lite"/>
    </source>
</evidence>
<dbReference type="GO" id="GO:0008270">
    <property type="term" value="F:zinc ion binding"/>
    <property type="evidence" value="ECO:0007669"/>
    <property type="project" value="UniProtKB-KW"/>
</dbReference>
<dbReference type="PANTHER" id="PTHR31286">
    <property type="entry name" value="GLYCINE-RICH CELL WALL STRUCTURAL PROTEIN 1.8-LIKE"/>
    <property type="match status" value="1"/>
</dbReference>
<dbReference type="EMBL" id="KI517384">
    <property type="protein sequence ID" value="ESQ56400.1"/>
    <property type="molecule type" value="Genomic_DNA"/>
</dbReference>
<organism evidence="4 5">
    <name type="scientific">Eutrema salsugineum</name>
    <name type="common">Saltwater cress</name>
    <name type="synonym">Sisymbrium salsugineum</name>
    <dbReference type="NCBI Taxonomy" id="72664"/>
    <lineage>
        <taxon>Eukaryota</taxon>
        <taxon>Viridiplantae</taxon>
        <taxon>Streptophyta</taxon>
        <taxon>Embryophyta</taxon>
        <taxon>Tracheophyta</taxon>
        <taxon>Spermatophyta</taxon>
        <taxon>Magnoliopsida</taxon>
        <taxon>eudicotyledons</taxon>
        <taxon>Gunneridae</taxon>
        <taxon>Pentapetalae</taxon>
        <taxon>rosids</taxon>
        <taxon>malvids</taxon>
        <taxon>Brassicales</taxon>
        <taxon>Brassicaceae</taxon>
        <taxon>Eutremeae</taxon>
        <taxon>Eutrema</taxon>
    </lineage>
</organism>
<dbReference type="GO" id="GO:0003676">
    <property type="term" value="F:nucleic acid binding"/>
    <property type="evidence" value="ECO:0007669"/>
    <property type="project" value="InterPro"/>
</dbReference>
<dbReference type="InterPro" id="IPR025558">
    <property type="entry name" value="DUF4283"/>
</dbReference>
<dbReference type="Gramene" id="ESQ56400">
    <property type="protein sequence ID" value="ESQ56400"/>
    <property type="gene ID" value="EUTSA_v10027423mg"/>
</dbReference>
<feature type="region of interest" description="Disordered" evidence="2">
    <location>
        <begin position="301"/>
        <end position="336"/>
    </location>
</feature>
<evidence type="ECO:0000313" key="4">
    <source>
        <dbReference type="EMBL" id="ESQ56400.1"/>
    </source>
</evidence>
<sequence>DTSNRFSIPAGIPSSAAPSYADRFKSSLRNLRKISSPSYQEDGTLVIKAPASILLQVANQWKGHIVAHFHGLASPPGKIFTDLSPVWRKFEKITVHSASKTTSLIFIPSLLTREWVLRTGYWQAGNCSFTVSEWTPDGSFQTQDLETAPTWALLKSVPWILYSLDSISIIASVIGDPLHTEKLRLESYRYGNTKVKMEINLDSSPPKTVIVKDCVGNTVSIEIEYPRLPPKCTNCGNFGHLVNRCPHLVMKILLKDIHPKEVAVANTKIFLASPPLDSLMVNTILASPPEVISLDTSITTEPPKRAGGLVDSDISVRSRSRSRSRSRQRALSSPLK</sequence>
<keyword evidence="1" id="KW-0479">Metal-binding</keyword>